<gene>
    <name evidence="1" type="ORF">AO498_13630</name>
</gene>
<dbReference type="SUPFAM" id="SSF53448">
    <property type="entry name" value="Nucleotide-diphospho-sugar transferases"/>
    <property type="match status" value="1"/>
</dbReference>
<dbReference type="Proteomes" id="UP000073816">
    <property type="component" value="Chromosome"/>
</dbReference>
<dbReference type="PATRIC" id="fig|1727163.4.peg.2846"/>
<dbReference type="KEGG" id="alm:AO498_13630"/>
<dbReference type="OrthoDB" id="186344at2"/>
<evidence type="ECO:0008006" key="3">
    <source>
        <dbReference type="Google" id="ProtNLM"/>
    </source>
</evidence>
<dbReference type="STRING" id="1727163.AO498_13630"/>
<dbReference type="AlphaFoldDB" id="A0A142EQS9"/>
<reference evidence="2" key="1">
    <citation type="submission" date="2015-09" db="EMBL/GenBank/DDBJ databases">
        <title>Complete sequence of Algoriphagus sp. M8-2.</title>
        <authorList>
            <person name="Shintani M."/>
        </authorList>
    </citation>
    <scope>NUCLEOTIDE SEQUENCE [LARGE SCALE GENOMIC DNA]</scope>
    <source>
        <strain evidence="2">M8-2</strain>
    </source>
</reference>
<accession>A0A142EQS9</accession>
<name>A0A142EQS9_9BACT</name>
<protein>
    <recommendedName>
        <fullName evidence="3">Glycosyl transferase</fullName>
    </recommendedName>
</protein>
<evidence type="ECO:0000313" key="1">
    <source>
        <dbReference type="EMBL" id="AMQ57484.1"/>
    </source>
</evidence>
<reference evidence="1 2" key="2">
    <citation type="journal article" date="2016" name="Genome Announc.">
        <title>Complete Genome Sequence of Algoriphagus sp. Strain M8-2, Isolated from a Brackish Lake.</title>
        <authorList>
            <person name="Muraguchi Y."/>
            <person name="Kushimoto K."/>
            <person name="Ohtsubo Y."/>
            <person name="Suzuki T."/>
            <person name="Dohra H."/>
            <person name="Kimbara K."/>
            <person name="Shintani M."/>
        </authorList>
    </citation>
    <scope>NUCLEOTIDE SEQUENCE [LARGE SCALE GENOMIC DNA]</scope>
    <source>
        <strain evidence="1 2">M8-2</strain>
    </source>
</reference>
<sequence>MTSLYFTLCSNNYLPFALSLGKSLKAFDPDLRLIIGLVDRIHPEIDYSAWCGVEFLPCFDLGYPEFETMLAEYNIIEFNTAVKPFYFEYLFHNHPEVNCIYYIDPDILFYQSPELLDSEWTSEASIQLTPNLLRLPEHLVRGELASLKHGYNNLGYIGMQRSAETDRIIQWWKDRLTTHCKLDKCRGIFVDQKWMDLAPLFFKGIISVKHPGWNMAWWNLSERKLGKSEQEYFVNDPETPLVFFHFSGFKPGAATMTERIQSAEFDMESEGALRELFDNYEKQLLANGYDNLSKKKPLLKFKEPPNELKHRIGRKLKSKLTNGIFRIFGV</sequence>
<dbReference type="EMBL" id="CP012836">
    <property type="protein sequence ID" value="AMQ57484.1"/>
    <property type="molecule type" value="Genomic_DNA"/>
</dbReference>
<organism evidence="1 2">
    <name type="scientific">Algoriphagus sanaruensis</name>
    <dbReference type="NCBI Taxonomy" id="1727163"/>
    <lineage>
        <taxon>Bacteria</taxon>
        <taxon>Pseudomonadati</taxon>
        <taxon>Bacteroidota</taxon>
        <taxon>Cytophagia</taxon>
        <taxon>Cytophagales</taxon>
        <taxon>Cyclobacteriaceae</taxon>
        <taxon>Algoriphagus</taxon>
    </lineage>
</organism>
<dbReference type="Gene3D" id="3.90.550.10">
    <property type="entry name" value="Spore Coat Polysaccharide Biosynthesis Protein SpsA, Chain A"/>
    <property type="match status" value="1"/>
</dbReference>
<evidence type="ECO:0000313" key="2">
    <source>
        <dbReference type="Proteomes" id="UP000073816"/>
    </source>
</evidence>
<proteinExistence type="predicted"/>
<keyword evidence="2" id="KW-1185">Reference proteome</keyword>
<dbReference type="InterPro" id="IPR029044">
    <property type="entry name" value="Nucleotide-diphossugar_trans"/>
</dbReference>